<protein>
    <submittedName>
        <fullName evidence="2">Uncharacterized protein</fullName>
    </submittedName>
</protein>
<dbReference type="KEGG" id="lgi:LOTGIDRAFT_175979"/>
<evidence type="ECO:0000313" key="2">
    <source>
        <dbReference type="EMBL" id="ESO88722.1"/>
    </source>
</evidence>
<dbReference type="EMBL" id="KB202656">
    <property type="protein sequence ID" value="ESO88722.1"/>
    <property type="molecule type" value="Genomic_DNA"/>
</dbReference>
<dbReference type="AlphaFoldDB" id="V3ZWF3"/>
<name>V3ZWF3_LOTGI</name>
<evidence type="ECO:0000313" key="1">
    <source>
        <dbReference type="EMBL" id="ESO86879.1"/>
    </source>
</evidence>
<dbReference type="CTD" id="20243515"/>
<accession>V3ZWF3</accession>
<dbReference type="RefSeq" id="XP_009062430.1">
    <property type="nucleotide sequence ID" value="XM_009064182.1"/>
</dbReference>
<dbReference type="CTD" id="20240107"/>
<organism evidence="2 3">
    <name type="scientific">Lottia gigantea</name>
    <name type="common">Giant owl limpet</name>
    <dbReference type="NCBI Taxonomy" id="225164"/>
    <lineage>
        <taxon>Eukaryota</taxon>
        <taxon>Metazoa</taxon>
        <taxon>Spiralia</taxon>
        <taxon>Lophotrochozoa</taxon>
        <taxon>Mollusca</taxon>
        <taxon>Gastropoda</taxon>
        <taxon>Patellogastropoda</taxon>
        <taxon>Lottioidea</taxon>
        <taxon>Lottiidae</taxon>
        <taxon>Lottia</taxon>
    </lineage>
</organism>
<reference evidence="2 3" key="1">
    <citation type="journal article" date="2013" name="Nature">
        <title>Insights into bilaterian evolution from three spiralian genomes.</title>
        <authorList>
            <person name="Simakov O."/>
            <person name="Marletaz F."/>
            <person name="Cho S.J."/>
            <person name="Edsinger-Gonzales E."/>
            <person name="Havlak P."/>
            <person name="Hellsten U."/>
            <person name="Kuo D.H."/>
            <person name="Larsson T."/>
            <person name="Lv J."/>
            <person name="Arendt D."/>
            <person name="Savage R."/>
            <person name="Osoegawa K."/>
            <person name="de Jong P."/>
            <person name="Grimwood J."/>
            <person name="Chapman J.A."/>
            <person name="Shapiro H."/>
            <person name="Aerts A."/>
            <person name="Otillar R.P."/>
            <person name="Terry A.Y."/>
            <person name="Boore J.L."/>
            <person name="Grigoriev I.V."/>
            <person name="Lindberg D.R."/>
            <person name="Seaver E.C."/>
            <person name="Weisblat D.A."/>
            <person name="Putnam N.H."/>
            <person name="Rokhsar D.S."/>
        </authorList>
    </citation>
    <scope>NUCLEOTIDE SEQUENCE [LARGE SCALE GENOMIC DNA]</scope>
</reference>
<evidence type="ECO:0000313" key="3">
    <source>
        <dbReference type="Proteomes" id="UP000030746"/>
    </source>
</evidence>
<proteinExistence type="predicted"/>
<dbReference type="GeneID" id="20240107"/>
<dbReference type="RefSeq" id="XP_009060767.1">
    <property type="nucleotide sequence ID" value="XM_009062519.1"/>
</dbReference>
<sequence>MECGKMRPIYELIYYLSIGTHPTVEDGTHPTVEDGIVDRMGCLGTHPTVEDGIVDRMGCFSMFYHVVYRYPSYSRRWYIVDRMGCFSTHPTVEDGIVDRIGCVSMFSSRCKFEYLIKIKNCSDYMIYNLKRTLSSDERFFESVLFVF</sequence>
<dbReference type="GeneID" id="20243515"/>
<dbReference type="KEGG" id="lgi:LOTGIDRAFT_165506"/>
<keyword evidence="3" id="KW-1185">Reference proteome</keyword>
<dbReference type="Proteomes" id="UP000030746">
    <property type="component" value="Unassembled WGS sequence"/>
</dbReference>
<gene>
    <name evidence="2" type="ORF">LOTGIDRAFT_165506</name>
    <name evidence="1" type="ORF">LOTGIDRAFT_175979</name>
</gene>
<dbReference type="EMBL" id="KB202982">
    <property type="protein sequence ID" value="ESO86879.1"/>
    <property type="molecule type" value="Genomic_DNA"/>
</dbReference>
<dbReference type="HOGENOM" id="CLU_1770175_0_0_1"/>
<dbReference type="OrthoDB" id="2015116at2759"/>